<dbReference type="PANTHER" id="PTHR42979">
    <property type="entry name" value="3-ISOPROPYLMALATE DEHYDROGENASE"/>
    <property type="match status" value="1"/>
</dbReference>
<dbReference type="HAMAP" id="MF_01033">
    <property type="entry name" value="LeuB_type1"/>
    <property type="match status" value="1"/>
</dbReference>
<comment type="caution">
    <text evidence="19">The sequence shown here is derived from an EMBL/GenBank/DDBJ whole genome shotgun (WGS) entry which is preliminary data.</text>
</comment>
<evidence type="ECO:0000256" key="1">
    <source>
        <dbReference type="ARBA" id="ARBA00000624"/>
    </source>
</evidence>
<comment type="subunit">
    <text evidence="6 16 17">Homodimer.</text>
</comment>
<dbReference type="GO" id="GO:0005829">
    <property type="term" value="C:cytosol"/>
    <property type="evidence" value="ECO:0007669"/>
    <property type="project" value="TreeGrafter"/>
</dbReference>
<feature type="binding site" evidence="16">
    <location>
        <begin position="280"/>
        <end position="292"/>
    </location>
    <ligand>
        <name>NAD(+)</name>
        <dbReference type="ChEBI" id="CHEBI:57540"/>
    </ligand>
</feature>
<accession>A0A0J5TG30</accession>
<comment type="subcellular location">
    <subcellularLocation>
        <location evidence="3 16">Cytoplasm</location>
    </subcellularLocation>
</comment>
<dbReference type="OrthoDB" id="9806254at2"/>
<dbReference type="InterPro" id="IPR024084">
    <property type="entry name" value="IsoPropMal-DH-like_dom"/>
</dbReference>
<dbReference type="PANTHER" id="PTHR42979:SF1">
    <property type="entry name" value="3-ISOPROPYLMALATE DEHYDROGENASE"/>
    <property type="match status" value="1"/>
</dbReference>
<dbReference type="RefSeq" id="WP_048012202.1">
    <property type="nucleotide sequence ID" value="NZ_CAXQIX010000098.1"/>
</dbReference>
<keyword evidence="11 16" id="KW-0460">Magnesium</keyword>
<evidence type="ECO:0000256" key="12">
    <source>
        <dbReference type="ARBA" id="ARBA00023002"/>
    </source>
</evidence>
<dbReference type="EC" id="1.1.1.85" evidence="16"/>
<evidence type="ECO:0000256" key="7">
    <source>
        <dbReference type="ARBA" id="ARBA00022430"/>
    </source>
</evidence>
<dbReference type="GO" id="GO:0000287">
    <property type="term" value="F:magnesium ion binding"/>
    <property type="evidence" value="ECO:0007669"/>
    <property type="project" value="InterPro"/>
</dbReference>
<feature type="binding site" evidence="16">
    <location>
        <position position="222"/>
    </location>
    <ligand>
        <name>Mg(2+)</name>
        <dbReference type="ChEBI" id="CHEBI:18420"/>
    </ligand>
</feature>
<dbReference type="GO" id="GO:0051287">
    <property type="term" value="F:NAD binding"/>
    <property type="evidence" value="ECO:0007669"/>
    <property type="project" value="InterPro"/>
</dbReference>
<comment type="similarity">
    <text evidence="5 16">Belongs to the isocitrate and isopropylmalate dehydrogenases family. LeuB type 1 subfamily.</text>
</comment>
<name>A0A0J5TG30_9BACI</name>
<keyword evidence="8 16" id="KW-0963">Cytoplasm</keyword>
<evidence type="ECO:0000256" key="3">
    <source>
        <dbReference type="ARBA" id="ARBA00004496"/>
    </source>
</evidence>
<dbReference type="PATRIC" id="fig|189381.10.peg.1465"/>
<evidence type="ECO:0000256" key="11">
    <source>
        <dbReference type="ARBA" id="ARBA00022842"/>
    </source>
</evidence>
<keyword evidence="13 16" id="KW-0520">NAD</keyword>
<reference evidence="20" key="1">
    <citation type="submission" date="2016-01" db="EMBL/GenBank/DDBJ databases">
        <title>Whole genome sequencing of Bhargavaea cecembensis T14.</title>
        <authorList>
            <person name="Hong K.W."/>
        </authorList>
    </citation>
    <scope>NUCLEOTIDE SEQUENCE [LARGE SCALE GENOMIC DNA]</scope>
    <source>
        <strain evidence="20">M19</strain>
    </source>
</reference>
<proteinExistence type="inferred from homology"/>
<comment type="catalytic activity">
    <reaction evidence="1 16 17">
        <text>(2R,3S)-3-isopropylmalate + NAD(+) = 4-methyl-2-oxopentanoate + CO2 + NADH</text>
        <dbReference type="Rhea" id="RHEA:32271"/>
        <dbReference type="ChEBI" id="CHEBI:16526"/>
        <dbReference type="ChEBI" id="CHEBI:17865"/>
        <dbReference type="ChEBI" id="CHEBI:35121"/>
        <dbReference type="ChEBI" id="CHEBI:57540"/>
        <dbReference type="ChEBI" id="CHEBI:57945"/>
        <dbReference type="EC" id="1.1.1.85"/>
    </reaction>
</comment>
<feature type="binding site" evidence="16">
    <location>
        <position position="250"/>
    </location>
    <ligand>
        <name>Mg(2+)</name>
        <dbReference type="ChEBI" id="CHEBI:18420"/>
    </ligand>
</feature>
<keyword evidence="10 16" id="KW-0479">Metal-binding</keyword>
<evidence type="ECO:0000256" key="14">
    <source>
        <dbReference type="ARBA" id="ARBA00023304"/>
    </source>
</evidence>
<dbReference type="EMBL" id="LQQY01000008">
    <property type="protein sequence ID" value="KZE51425.1"/>
    <property type="molecule type" value="Genomic_DNA"/>
</dbReference>
<dbReference type="PROSITE" id="PS00470">
    <property type="entry name" value="IDH_IMDH"/>
    <property type="match status" value="1"/>
</dbReference>
<comment type="cofactor">
    <cofactor evidence="2">
        <name>Mn(2+)</name>
        <dbReference type="ChEBI" id="CHEBI:29035"/>
    </cofactor>
</comment>
<feature type="domain" description="Isopropylmalate dehydrogenase-like" evidence="18">
    <location>
        <begin position="4"/>
        <end position="352"/>
    </location>
</feature>
<feature type="binding site" evidence="16">
    <location>
        <begin position="76"/>
        <end position="89"/>
    </location>
    <ligand>
        <name>NAD(+)</name>
        <dbReference type="ChEBI" id="CHEBI:57540"/>
    </ligand>
</feature>
<dbReference type="Pfam" id="PF00180">
    <property type="entry name" value="Iso_dh"/>
    <property type="match status" value="1"/>
</dbReference>
<sequence>MKKKIAVLPGDGIGPEVMDGALKVLKAVGDWFNHEFEVEKGYIGGAAVDQFGSPLPAETIELCKKSDAILLGAVGGPQWENLPKELRPEKGLLGIRKEFELFANLRPVKAFDSLISASPLKKEIVEDVDMIIVRELTGGLYFGQPSGRQGAEDEVAVDTLVYEKSEIERIVHKAFRLAQKRKKRLTSVDKANVLETSRMWREIVNEAAKEYPDVEVEHMLVDVAAMKLMYQPGQFDVMVTENMFGDILSDEASMITGSLGMLPSASLREDAFGLYEPVHGSAPDIAGKGKANPLAMILSVAMMLRHSFGMQEEAEMIEMAVQEVLNAGFRTGDLWSGGRGTAVGTEAMSDLVVERLEADHALSSILSAYL</sequence>
<evidence type="ECO:0000256" key="5">
    <source>
        <dbReference type="ARBA" id="ARBA00008319"/>
    </source>
</evidence>
<feature type="site" description="Important for catalysis" evidence="16">
    <location>
        <position position="190"/>
    </location>
</feature>
<evidence type="ECO:0000256" key="10">
    <source>
        <dbReference type="ARBA" id="ARBA00022723"/>
    </source>
</evidence>
<feature type="site" description="Important for catalysis" evidence="16">
    <location>
        <position position="141"/>
    </location>
</feature>
<dbReference type="SUPFAM" id="SSF53659">
    <property type="entry name" value="Isocitrate/Isopropylmalate dehydrogenase-like"/>
    <property type="match status" value="1"/>
</dbReference>
<evidence type="ECO:0000256" key="9">
    <source>
        <dbReference type="ARBA" id="ARBA00022605"/>
    </source>
</evidence>
<feature type="binding site" evidence="16">
    <location>
        <position position="134"/>
    </location>
    <ligand>
        <name>substrate</name>
    </ligand>
</feature>
<comment type="function">
    <text evidence="15 16 17">Catalyzes the oxidation of 3-carboxy-2-hydroxy-4-methylpentanoate (3-isopropylmalate) to 3-carboxy-4-methyl-2-oxopentanoate. The product decarboxylates to 4-methyl-2 oxopentanoate.</text>
</comment>
<feature type="binding site" evidence="16">
    <location>
        <position position="222"/>
    </location>
    <ligand>
        <name>substrate</name>
    </ligand>
</feature>
<evidence type="ECO:0000256" key="16">
    <source>
        <dbReference type="HAMAP-Rule" id="MF_01033"/>
    </source>
</evidence>
<keyword evidence="14 16" id="KW-0100">Branched-chain amino acid biosynthesis</keyword>
<dbReference type="UniPathway" id="UPA00048">
    <property type="reaction ID" value="UER00072"/>
</dbReference>
<gene>
    <name evidence="16" type="primary">leuB</name>
    <name evidence="19" type="ORF">AV649_14465</name>
</gene>
<keyword evidence="9 16" id="KW-0028">Amino-acid biosynthesis</keyword>
<dbReference type="NCBIfam" id="TIGR00169">
    <property type="entry name" value="leuB"/>
    <property type="match status" value="1"/>
</dbReference>
<keyword evidence="7 16" id="KW-0432">Leucine biosynthesis</keyword>
<dbReference type="Proteomes" id="UP000076510">
    <property type="component" value="Unassembled WGS sequence"/>
</dbReference>
<feature type="binding site" evidence="16">
    <location>
        <position position="246"/>
    </location>
    <ligand>
        <name>Mg(2+)</name>
        <dbReference type="ChEBI" id="CHEBI:18420"/>
    </ligand>
</feature>
<evidence type="ECO:0000256" key="15">
    <source>
        <dbReference type="ARBA" id="ARBA00023577"/>
    </source>
</evidence>
<keyword evidence="16" id="KW-0464">Manganese</keyword>
<dbReference type="GO" id="GO:0003862">
    <property type="term" value="F:3-isopropylmalate dehydrogenase activity"/>
    <property type="evidence" value="ECO:0007669"/>
    <property type="project" value="UniProtKB-UniRule"/>
</dbReference>
<keyword evidence="12 16" id="KW-0560">Oxidoreductase</keyword>
<dbReference type="FunFam" id="3.40.718.10:FF:000028">
    <property type="entry name" value="3-isopropylmalate dehydrogenase"/>
    <property type="match status" value="1"/>
</dbReference>
<evidence type="ECO:0000259" key="18">
    <source>
        <dbReference type="SMART" id="SM01329"/>
    </source>
</evidence>
<evidence type="ECO:0000256" key="6">
    <source>
        <dbReference type="ARBA" id="ARBA00011738"/>
    </source>
</evidence>
<protein>
    <recommendedName>
        <fullName evidence="16">3-isopropylmalate dehydrogenase</fullName>
        <ecNumber evidence="16">1.1.1.85</ecNumber>
    </recommendedName>
    <alternativeName>
        <fullName evidence="16">3-IPM-DH</fullName>
    </alternativeName>
    <alternativeName>
        <fullName evidence="16">Beta-IPM dehydrogenase</fullName>
        <shortName evidence="16">IMDH</shortName>
    </alternativeName>
</protein>
<evidence type="ECO:0000256" key="17">
    <source>
        <dbReference type="RuleBase" id="RU004445"/>
    </source>
</evidence>
<evidence type="ECO:0000313" key="20">
    <source>
        <dbReference type="Proteomes" id="UP000076510"/>
    </source>
</evidence>
<evidence type="ECO:0000256" key="2">
    <source>
        <dbReference type="ARBA" id="ARBA00001936"/>
    </source>
</evidence>
<comment type="cofactor">
    <cofactor evidence="16 17">
        <name>Mg(2+)</name>
        <dbReference type="ChEBI" id="CHEBI:18420"/>
    </cofactor>
    <cofactor evidence="16 17">
        <name>Mn(2+)</name>
        <dbReference type="ChEBI" id="CHEBI:29035"/>
    </cofactor>
    <text evidence="16 17">Binds 1 Mg(2+) or Mn(2+) ion per subunit.</text>
</comment>
<evidence type="ECO:0000256" key="4">
    <source>
        <dbReference type="ARBA" id="ARBA00004762"/>
    </source>
</evidence>
<dbReference type="AlphaFoldDB" id="A0A0J5TG30"/>
<comment type="pathway">
    <text evidence="4 16 17">Amino-acid biosynthesis; L-leucine biosynthesis; L-leucine from 3-methyl-2-oxobutanoate: step 3/4.</text>
</comment>
<dbReference type="Gene3D" id="3.40.718.10">
    <property type="entry name" value="Isopropylmalate Dehydrogenase"/>
    <property type="match status" value="1"/>
</dbReference>
<evidence type="ECO:0000256" key="8">
    <source>
        <dbReference type="ARBA" id="ARBA00022490"/>
    </source>
</evidence>
<dbReference type="InterPro" id="IPR019818">
    <property type="entry name" value="IsoCit/isopropylmalate_DH_CS"/>
</dbReference>
<dbReference type="GO" id="GO:0009098">
    <property type="term" value="P:L-leucine biosynthetic process"/>
    <property type="evidence" value="ECO:0007669"/>
    <property type="project" value="UniProtKB-UniRule"/>
</dbReference>
<organism evidence="19 20">
    <name type="scientific">Rossellomorea marisflavi</name>
    <dbReference type="NCBI Taxonomy" id="189381"/>
    <lineage>
        <taxon>Bacteria</taxon>
        <taxon>Bacillati</taxon>
        <taxon>Bacillota</taxon>
        <taxon>Bacilli</taxon>
        <taxon>Bacillales</taxon>
        <taxon>Bacillaceae</taxon>
        <taxon>Rossellomorea</taxon>
    </lineage>
</organism>
<evidence type="ECO:0000256" key="13">
    <source>
        <dbReference type="ARBA" id="ARBA00023027"/>
    </source>
</evidence>
<feature type="binding site" evidence="16">
    <location>
        <position position="106"/>
    </location>
    <ligand>
        <name>substrate</name>
    </ligand>
</feature>
<evidence type="ECO:0000313" key="19">
    <source>
        <dbReference type="EMBL" id="KZE51425.1"/>
    </source>
</evidence>
<dbReference type="InterPro" id="IPR004429">
    <property type="entry name" value="Isopropylmalate_DH"/>
</dbReference>
<dbReference type="SMART" id="SM01329">
    <property type="entry name" value="Iso_dh"/>
    <property type="match status" value="1"/>
</dbReference>
<feature type="binding site" evidence="16">
    <location>
        <position position="96"/>
    </location>
    <ligand>
        <name>substrate</name>
    </ligand>
</feature>